<dbReference type="KEGG" id="vte:BHY08_08450"/>
<feature type="transmembrane region" description="Helical" evidence="2">
    <location>
        <begin position="32"/>
        <end position="49"/>
    </location>
</feature>
<name>A0A1J0A7D9_9ENTE</name>
<dbReference type="PANTHER" id="PTHR36435:SF1">
    <property type="entry name" value="CAAX AMINO TERMINAL PROTEASE FAMILY PROTEIN"/>
    <property type="match status" value="1"/>
</dbReference>
<sequence>MTLNQNMIYTSFLYLFLLNSHLFFSLNNNQTMLLYSVIVWLILVIYFKTSKKDTLTKSSSSIKKIAWWGVIGLLLSFMVQWGFLFITNMISPSLNRNTDISGQSTYLFLLVSILFNPIMEELVFRFSFVNWIGQKLPIWVGIVVSSLIFMLMHTSGNLMIYFGLGMVFSYIYKKSGSILTSILVHMVMNGIVIWLN</sequence>
<gene>
    <name evidence="4" type="ORF">BHY08_08450</name>
</gene>
<dbReference type="Proteomes" id="UP000191200">
    <property type="component" value="Chromosome"/>
</dbReference>
<dbReference type="RefSeq" id="WP_071457449.1">
    <property type="nucleotide sequence ID" value="NZ_CP017267.1"/>
</dbReference>
<dbReference type="Pfam" id="PF02517">
    <property type="entry name" value="Rce1-like"/>
    <property type="match status" value="1"/>
</dbReference>
<feature type="transmembrane region" description="Helical" evidence="2">
    <location>
        <begin position="106"/>
        <end position="124"/>
    </location>
</feature>
<accession>A0A1J0A7D9</accession>
<evidence type="ECO:0000256" key="2">
    <source>
        <dbReference type="SAM" id="Phobius"/>
    </source>
</evidence>
<keyword evidence="5" id="KW-1185">Reference proteome</keyword>
<evidence type="ECO:0000256" key="1">
    <source>
        <dbReference type="ARBA" id="ARBA00009067"/>
    </source>
</evidence>
<evidence type="ECO:0000259" key="3">
    <source>
        <dbReference type="Pfam" id="PF02517"/>
    </source>
</evidence>
<protein>
    <recommendedName>
        <fullName evidence="3">CAAX prenyl protease 2/Lysostaphin resistance protein A-like domain-containing protein</fullName>
    </recommendedName>
</protein>
<dbReference type="PANTHER" id="PTHR36435">
    <property type="entry name" value="SLR1288 PROTEIN"/>
    <property type="match status" value="1"/>
</dbReference>
<dbReference type="InterPro" id="IPR003675">
    <property type="entry name" value="Rce1/LyrA-like_dom"/>
</dbReference>
<comment type="similarity">
    <text evidence="1">Belongs to the UPF0177 family.</text>
</comment>
<feature type="domain" description="CAAX prenyl protease 2/Lysostaphin resistance protein A-like" evidence="3">
    <location>
        <begin position="104"/>
        <end position="190"/>
    </location>
</feature>
<keyword evidence="2" id="KW-0472">Membrane</keyword>
<evidence type="ECO:0000313" key="4">
    <source>
        <dbReference type="EMBL" id="APB31844.1"/>
    </source>
</evidence>
<feature type="transmembrane region" description="Helical" evidence="2">
    <location>
        <begin position="65"/>
        <end position="86"/>
    </location>
</feature>
<organism evidence="4 5">
    <name type="scientific">Vagococcus teuberi</name>
    <dbReference type="NCBI Taxonomy" id="519472"/>
    <lineage>
        <taxon>Bacteria</taxon>
        <taxon>Bacillati</taxon>
        <taxon>Bacillota</taxon>
        <taxon>Bacilli</taxon>
        <taxon>Lactobacillales</taxon>
        <taxon>Enterococcaceae</taxon>
        <taxon>Vagococcus</taxon>
    </lineage>
</organism>
<dbReference type="GO" id="GO:0080120">
    <property type="term" value="P:CAAX-box protein maturation"/>
    <property type="evidence" value="ECO:0007669"/>
    <property type="project" value="UniProtKB-ARBA"/>
</dbReference>
<keyword evidence="2" id="KW-1133">Transmembrane helix</keyword>
<dbReference type="AlphaFoldDB" id="A0A1J0A7D9"/>
<feature type="transmembrane region" description="Helical" evidence="2">
    <location>
        <begin position="7"/>
        <end position="26"/>
    </location>
</feature>
<keyword evidence="2" id="KW-0812">Transmembrane</keyword>
<feature type="transmembrane region" description="Helical" evidence="2">
    <location>
        <begin position="136"/>
        <end position="164"/>
    </location>
</feature>
<proteinExistence type="inferred from homology"/>
<dbReference type="GO" id="GO:0004175">
    <property type="term" value="F:endopeptidase activity"/>
    <property type="evidence" value="ECO:0007669"/>
    <property type="project" value="UniProtKB-ARBA"/>
</dbReference>
<dbReference type="InterPro" id="IPR052710">
    <property type="entry name" value="CAAX_protease"/>
</dbReference>
<feature type="transmembrane region" description="Helical" evidence="2">
    <location>
        <begin position="176"/>
        <end position="195"/>
    </location>
</feature>
<evidence type="ECO:0000313" key="5">
    <source>
        <dbReference type="Proteomes" id="UP000191200"/>
    </source>
</evidence>
<dbReference type="EMBL" id="CP017267">
    <property type="protein sequence ID" value="APB31844.1"/>
    <property type="molecule type" value="Genomic_DNA"/>
</dbReference>
<dbReference type="OrthoDB" id="2194912at2"/>
<dbReference type="STRING" id="519472.BHY08_08450"/>
<reference evidence="4 5" key="1">
    <citation type="submission" date="2016-09" db="EMBL/GenBank/DDBJ databases">
        <title>Vagococcus teuberi sp. nov., isolated from the Malian artisanal sour milk fene.</title>
        <authorList>
            <person name="Wullschleger S."/>
            <person name="Seifert C."/>
            <person name="Baumgartner S."/>
            <person name="Lacroix C."/>
            <person name="Bonfoh B."/>
            <person name="Stevens M.J."/>
            <person name="Meile L."/>
        </authorList>
    </citation>
    <scope>NUCLEOTIDE SEQUENCE [LARGE SCALE GENOMIC DNA]</scope>
    <source>
        <strain evidence="4 5">DSM 21459</strain>
    </source>
</reference>